<feature type="compositionally biased region" description="Pro residues" evidence="1">
    <location>
        <begin position="129"/>
        <end position="140"/>
    </location>
</feature>
<dbReference type="RefSeq" id="WP_196418849.1">
    <property type="nucleotide sequence ID" value="NZ_JADQTO010000024.1"/>
</dbReference>
<gene>
    <name evidence="2" type="ORF">I4J89_37095</name>
</gene>
<sequence>MDVKGQPDGTVVVVPTSEEAAALGADLGQMLGMFATALTALAHLRNGSTDDFDRTTWQYFLRELEHNLPLRLDGVRNALIRAHTGAGGTYGELSDAMGVRRSTAQYRRKRITSVPPDQWEEWAVGGAPPTSPTPPRDGAG</sequence>
<organism evidence="2 3">
    <name type="scientific">Actinoplanes aureus</name>
    <dbReference type="NCBI Taxonomy" id="2792083"/>
    <lineage>
        <taxon>Bacteria</taxon>
        <taxon>Bacillati</taxon>
        <taxon>Actinomycetota</taxon>
        <taxon>Actinomycetes</taxon>
        <taxon>Micromonosporales</taxon>
        <taxon>Micromonosporaceae</taxon>
        <taxon>Actinoplanes</taxon>
    </lineage>
</organism>
<dbReference type="AlphaFoldDB" id="A0A931CEE1"/>
<reference evidence="2" key="1">
    <citation type="submission" date="2020-11" db="EMBL/GenBank/DDBJ databases">
        <title>Isolation and identification of active actinomycetes.</title>
        <authorList>
            <person name="Sun X."/>
        </authorList>
    </citation>
    <scope>NUCLEOTIDE SEQUENCE</scope>
    <source>
        <strain evidence="2">NEAU-A11</strain>
    </source>
</reference>
<keyword evidence="3" id="KW-1185">Reference proteome</keyword>
<accession>A0A931CEE1</accession>
<dbReference type="EMBL" id="JADQTO010000024">
    <property type="protein sequence ID" value="MBG0567079.1"/>
    <property type="molecule type" value="Genomic_DNA"/>
</dbReference>
<evidence type="ECO:0000256" key="1">
    <source>
        <dbReference type="SAM" id="MobiDB-lite"/>
    </source>
</evidence>
<comment type="caution">
    <text evidence="2">The sequence shown here is derived from an EMBL/GenBank/DDBJ whole genome shotgun (WGS) entry which is preliminary data.</text>
</comment>
<evidence type="ECO:0000313" key="2">
    <source>
        <dbReference type="EMBL" id="MBG0567079.1"/>
    </source>
</evidence>
<feature type="region of interest" description="Disordered" evidence="1">
    <location>
        <begin position="117"/>
        <end position="140"/>
    </location>
</feature>
<name>A0A931CEE1_9ACTN</name>
<evidence type="ECO:0000313" key="3">
    <source>
        <dbReference type="Proteomes" id="UP000598146"/>
    </source>
</evidence>
<proteinExistence type="predicted"/>
<dbReference type="Proteomes" id="UP000598146">
    <property type="component" value="Unassembled WGS sequence"/>
</dbReference>
<protein>
    <submittedName>
        <fullName evidence="2">Uncharacterized protein</fullName>
    </submittedName>
</protein>